<organism evidence="6 7">
    <name type="scientific">Hyalangium minutum</name>
    <dbReference type="NCBI Taxonomy" id="394096"/>
    <lineage>
        <taxon>Bacteria</taxon>
        <taxon>Pseudomonadati</taxon>
        <taxon>Myxococcota</taxon>
        <taxon>Myxococcia</taxon>
        <taxon>Myxococcales</taxon>
        <taxon>Cystobacterineae</taxon>
        <taxon>Archangiaceae</taxon>
        <taxon>Hyalangium</taxon>
    </lineage>
</organism>
<dbReference type="CDD" id="cd06257">
    <property type="entry name" value="DnaJ"/>
    <property type="match status" value="1"/>
</dbReference>
<reference evidence="6 7" key="1">
    <citation type="submission" date="2014-04" db="EMBL/GenBank/DDBJ databases">
        <title>Genome assembly of Hyalangium minutum DSM 14724.</title>
        <authorList>
            <person name="Sharma G."/>
            <person name="Subramanian S."/>
        </authorList>
    </citation>
    <scope>NUCLEOTIDE SEQUENCE [LARGE SCALE GENOMIC DNA]</scope>
    <source>
        <strain evidence="6 7">DSM 14724</strain>
    </source>
</reference>
<gene>
    <name evidence="4" type="primary">hscB</name>
    <name evidence="6" type="ORF">DB31_8590</name>
</gene>
<feature type="domain" description="J" evidence="5">
    <location>
        <begin position="30"/>
        <end position="102"/>
    </location>
</feature>
<dbReference type="PROSITE" id="PS50076">
    <property type="entry name" value="DNAJ_2"/>
    <property type="match status" value="1"/>
</dbReference>
<evidence type="ECO:0000259" key="5">
    <source>
        <dbReference type="PROSITE" id="PS50076"/>
    </source>
</evidence>
<accession>A0A085WHS4</accession>
<dbReference type="Gene3D" id="1.10.287.110">
    <property type="entry name" value="DnaJ domain"/>
    <property type="match status" value="1"/>
</dbReference>
<dbReference type="STRING" id="394096.DB31_8590"/>
<dbReference type="SUPFAM" id="SSF46565">
    <property type="entry name" value="Chaperone J-domain"/>
    <property type="match status" value="1"/>
</dbReference>
<evidence type="ECO:0000313" key="6">
    <source>
        <dbReference type="EMBL" id="KFE67237.1"/>
    </source>
</evidence>
<dbReference type="GO" id="GO:0044571">
    <property type="term" value="P:[2Fe-2S] cluster assembly"/>
    <property type="evidence" value="ECO:0007669"/>
    <property type="project" value="InterPro"/>
</dbReference>
<dbReference type="HAMAP" id="MF_00682">
    <property type="entry name" value="HscB"/>
    <property type="match status" value="1"/>
</dbReference>
<dbReference type="InterPro" id="IPR036386">
    <property type="entry name" value="HscB_C_sf"/>
</dbReference>
<dbReference type="SMART" id="SM00271">
    <property type="entry name" value="DnaJ"/>
    <property type="match status" value="1"/>
</dbReference>
<dbReference type="InterPro" id="IPR009073">
    <property type="entry name" value="HscB_oligo_C"/>
</dbReference>
<evidence type="ECO:0000313" key="7">
    <source>
        <dbReference type="Proteomes" id="UP000028725"/>
    </source>
</evidence>
<name>A0A085WHS4_9BACT</name>
<sequence length="210" mass="24106">MKCWNCEKDTAGRAFCPACGKIAARPPGATLFEVFSMKPGYDVDIPVLERRFRELSLQLHPDRFAQADARERRLSLEQTTTLNEAYKTLKDPSRRAFYLLKLHGVDLDREDTGTLKDMPPEFLEEVIELREELEGAMHKRDLTRAQAMAVDVTSRQREALHEAADALRALHQDGSNEEELVKKASHALGRVRYFTRFLEQVEEFEEEAVV</sequence>
<dbReference type="Pfam" id="PF07743">
    <property type="entry name" value="HSCB_C"/>
    <property type="match status" value="1"/>
</dbReference>
<keyword evidence="2 4" id="KW-0143">Chaperone</keyword>
<evidence type="ECO:0000256" key="4">
    <source>
        <dbReference type="HAMAP-Rule" id="MF_00682"/>
    </source>
</evidence>
<dbReference type="GO" id="GO:0006457">
    <property type="term" value="P:protein folding"/>
    <property type="evidence" value="ECO:0007669"/>
    <property type="project" value="UniProtKB-UniRule"/>
</dbReference>
<comment type="caution">
    <text evidence="6">The sequence shown here is derived from an EMBL/GenBank/DDBJ whole genome shotgun (WGS) entry which is preliminary data.</text>
</comment>
<dbReference type="PATRIC" id="fig|394096.3.peg.4630"/>
<comment type="similarity">
    <text evidence="1 4">Belongs to the HscB family.</text>
</comment>
<evidence type="ECO:0000256" key="1">
    <source>
        <dbReference type="ARBA" id="ARBA00010476"/>
    </source>
</evidence>
<evidence type="ECO:0000256" key="2">
    <source>
        <dbReference type="ARBA" id="ARBA00023186"/>
    </source>
</evidence>
<comment type="function">
    <text evidence="3 4">Co-chaperone involved in the maturation of iron-sulfur cluster-containing proteins. Seems to help targeting proteins to be folded toward HscA.</text>
</comment>
<dbReference type="InterPro" id="IPR036869">
    <property type="entry name" value="J_dom_sf"/>
</dbReference>
<proteinExistence type="inferred from homology"/>
<dbReference type="EMBL" id="JMCB01000008">
    <property type="protein sequence ID" value="KFE67237.1"/>
    <property type="molecule type" value="Genomic_DNA"/>
</dbReference>
<dbReference type="Gene3D" id="1.20.1280.20">
    <property type="entry name" value="HscB, C-terminal domain"/>
    <property type="match status" value="1"/>
</dbReference>
<dbReference type="NCBIfam" id="TIGR00714">
    <property type="entry name" value="hscB"/>
    <property type="match status" value="1"/>
</dbReference>
<keyword evidence="7" id="KW-1185">Reference proteome</keyword>
<protein>
    <recommendedName>
        <fullName evidence="4">Co-chaperone protein HscB homolog</fullName>
    </recommendedName>
</protein>
<dbReference type="PANTHER" id="PTHR14021">
    <property type="entry name" value="IRON-SULFUR CLUSTER CO-CHAPERONE PROTEIN HSCB"/>
    <property type="match status" value="1"/>
</dbReference>
<dbReference type="InterPro" id="IPR001623">
    <property type="entry name" value="DnaJ_domain"/>
</dbReference>
<dbReference type="SUPFAM" id="SSF47144">
    <property type="entry name" value="HSC20 (HSCB), C-terminal oligomerisation domain"/>
    <property type="match status" value="1"/>
</dbReference>
<evidence type="ECO:0000256" key="3">
    <source>
        <dbReference type="ARBA" id="ARBA00025596"/>
    </source>
</evidence>
<dbReference type="GO" id="GO:0001671">
    <property type="term" value="F:ATPase activator activity"/>
    <property type="evidence" value="ECO:0007669"/>
    <property type="project" value="InterPro"/>
</dbReference>
<dbReference type="InterPro" id="IPR004640">
    <property type="entry name" value="HscB"/>
</dbReference>
<dbReference type="RefSeq" id="WP_240486831.1">
    <property type="nucleotide sequence ID" value="NZ_JMCB01000008.1"/>
</dbReference>
<comment type="subunit">
    <text evidence="4">Interacts with HscA and stimulates its ATPase activity.</text>
</comment>
<dbReference type="AlphaFoldDB" id="A0A085WHS4"/>
<dbReference type="GO" id="GO:0051087">
    <property type="term" value="F:protein-folding chaperone binding"/>
    <property type="evidence" value="ECO:0007669"/>
    <property type="project" value="InterPro"/>
</dbReference>
<dbReference type="PANTHER" id="PTHR14021:SF15">
    <property type="entry name" value="IRON-SULFUR CLUSTER CO-CHAPERONE PROTEIN HSCB"/>
    <property type="match status" value="1"/>
</dbReference>
<dbReference type="GO" id="GO:0051259">
    <property type="term" value="P:protein complex oligomerization"/>
    <property type="evidence" value="ECO:0007669"/>
    <property type="project" value="InterPro"/>
</dbReference>
<dbReference type="Pfam" id="PF00226">
    <property type="entry name" value="DnaJ"/>
    <property type="match status" value="1"/>
</dbReference>
<dbReference type="Proteomes" id="UP000028725">
    <property type="component" value="Unassembled WGS sequence"/>
</dbReference>